<gene>
    <name evidence="2" type="ORF">BP01DRAFT_359462</name>
</gene>
<dbReference type="InterPro" id="IPR026907">
    <property type="entry name" value="GCIP-like"/>
</dbReference>
<proteinExistence type="predicted"/>
<feature type="compositionally biased region" description="Acidic residues" evidence="1">
    <location>
        <begin position="243"/>
        <end position="263"/>
    </location>
</feature>
<dbReference type="RefSeq" id="XP_025428354.1">
    <property type="nucleotide sequence ID" value="XM_025575689.1"/>
</dbReference>
<keyword evidence="3" id="KW-1185">Reference proteome</keyword>
<dbReference type="AlphaFoldDB" id="A0A319A4K7"/>
<evidence type="ECO:0000313" key="2">
    <source>
        <dbReference type="EMBL" id="PYH42372.1"/>
    </source>
</evidence>
<evidence type="ECO:0000313" key="3">
    <source>
        <dbReference type="Proteomes" id="UP000248349"/>
    </source>
</evidence>
<dbReference type="OrthoDB" id="4088536at2759"/>
<dbReference type="Proteomes" id="UP000248349">
    <property type="component" value="Unassembled WGS sequence"/>
</dbReference>
<dbReference type="GeneID" id="37076917"/>
<dbReference type="PANTHER" id="PTHR15492:SF1">
    <property type="entry name" value="CYCLIN-D1-BINDING PROTEIN 1"/>
    <property type="match status" value="1"/>
</dbReference>
<dbReference type="Gene3D" id="1.20.1410.10">
    <property type="entry name" value="I/LWEQ domain"/>
    <property type="match status" value="1"/>
</dbReference>
<feature type="region of interest" description="Disordered" evidence="1">
    <location>
        <begin position="237"/>
        <end position="263"/>
    </location>
</feature>
<dbReference type="EMBL" id="KZ821252">
    <property type="protein sequence ID" value="PYH42372.1"/>
    <property type="molecule type" value="Genomic_DNA"/>
</dbReference>
<organism evidence="2 3">
    <name type="scientific">Aspergillus saccharolyticus JOP 1030-1</name>
    <dbReference type="NCBI Taxonomy" id="1450539"/>
    <lineage>
        <taxon>Eukaryota</taxon>
        <taxon>Fungi</taxon>
        <taxon>Dikarya</taxon>
        <taxon>Ascomycota</taxon>
        <taxon>Pezizomycotina</taxon>
        <taxon>Eurotiomycetes</taxon>
        <taxon>Eurotiomycetidae</taxon>
        <taxon>Eurotiales</taxon>
        <taxon>Aspergillaceae</taxon>
        <taxon>Aspergillus</taxon>
        <taxon>Aspergillus subgen. Circumdati</taxon>
    </lineage>
</organism>
<sequence>MSQKLDLTLTTTLTLLDQFQTAITSASASLPPASTSTSNSTTTETTIPTKDALPLLSASALTLKSQITKLSLVTITAPFTATAATPILTALNDSVLPSLVTAALLITPTDHTQAFQTEAHALTRLALTELGVLLGAVQGIATSASSNQPEAKSEKQSTRKGGAELAQSRKEEVTLAAARAWEACDAVIDLAAKGVVGFVVRRVEQWRDLVRDAVGEIEEWDPEEEGDEFFDELLSDDEKQGADDDDDDDNKEEGGDDDDEEETAALHAQKKITLKMLKPIAQVYPAIVTHRLKKTPDTVVEMAKLETLMKNLQMIPELVDEIAGALYEADPQKSGRFLTQAKERAVLALQLVTLPWQGTGQDKFTTWANTWLKVMEELSKSIFVSA</sequence>
<reference evidence="2 3" key="1">
    <citation type="submission" date="2016-12" db="EMBL/GenBank/DDBJ databases">
        <title>The genomes of Aspergillus section Nigri reveals drivers in fungal speciation.</title>
        <authorList>
            <consortium name="DOE Joint Genome Institute"/>
            <person name="Vesth T.C."/>
            <person name="Nybo J."/>
            <person name="Theobald S."/>
            <person name="Brandl J."/>
            <person name="Frisvad J.C."/>
            <person name="Nielsen K.F."/>
            <person name="Lyhne E.K."/>
            <person name="Kogle M.E."/>
            <person name="Kuo A."/>
            <person name="Riley R."/>
            <person name="Clum A."/>
            <person name="Nolan M."/>
            <person name="Lipzen A."/>
            <person name="Salamov A."/>
            <person name="Henrissat B."/>
            <person name="Wiebenga A."/>
            <person name="De Vries R.P."/>
            <person name="Grigoriev I.V."/>
            <person name="Mortensen U.H."/>
            <person name="Andersen M.R."/>
            <person name="Baker S.E."/>
        </authorList>
    </citation>
    <scope>NUCLEOTIDE SEQUENCE [LARGE SCALE GENOMIC DNA]</scope>
    <source>
        <strain evidence="2 3">JOP 1030-1</strain>
    </source>
</reference>
<name>A0A319A4K7_9EURO</name>
<dbReference type="GO" id="GO:0005634">
    <property type="term" value="C:nucleus"/>
    <property type="evidence" value="ECO:0007669"/>
    <property type="project" value="TreeGrafter"/>
</dbReference>
<evidence type="ECO:0000256" key="1">
    <source>
        <dbReference type="SAM" id="MobiDB-lite"/>
    </source>
</evidence>
<accession>A0A319A4K7</accession>
<feature type="region of interest" description="Disordered" evidence="1">
    <location>
        <begin position="144"/>
        <end position="166"/>
    </location>
</feature>
<dbReference type="PANTHER" id="PTHR15492">
    <property type="entry name" value="CYCLIN D1-BINDING PROTEIN 1"/>
    <property type="match status" value="1"/>
</dbReference>
<dbReference type="STRING" id="1450539.A0A319A4K7"/>
<protein>
    <submittedName>
        <fullName evidence="2">Uncharacterized protein</fullName>
    </submittedName>
</protein>